<evidence type="ECO:0000313" key="2">
    <source>
        <dbReference type="Proteomes" id="UP000199379"/>
    </source>
</evidence>
<dbReference type="Pfam" id="PF07024">
    <property type="entry name" value="ImpE"/>
    <property type="match status" value="1"/>
</dbReference>
<dbReference type="SUPFAM" id="SSF144059">
    <property type="entry name" value="ImpE-like"/>
    <property type="match status" value="1"/>
</dbReference>
<reference evidence="1 2" key="1">
    <citation type="submission" date="2016-10" db="EMBL/GenBank/DDBJ databases">
        <authorList>
            <person name="de Groot N.N."/>
        </authorList>
    </citation>
    <scope>NUCLEOTIDE SEQUENCE [LARGE SCALE GENOMIC DNA]</scope>
    <source>
        <strain evidence="1 2">DSM 29340</strain>
    </source>
</reference>
<dbReference type="STRING" id="1227549.SAMN05444007_11275"/>
<gene>
    <name evidence="1" type="ORF">SAMN05444007_11275</name>
</gene>
<protein>
    <submittedName>
        <fullName evidence="1">Type VI secretion system protein ImpE</fullName>
    </submittedName>
</protein>
<dbReference type="InterPro" id="IPR009211">
    <property type="entry name" value="TagJ"/>
</dbReference>
<sequence length="281" mass="30225">MTPEEHLRSGDLTQALSTLQDKIRADPADPKLRIFLFQLLCVLGDWNRAITQLKLSAELDPLATMMAQTYREAIICEVYREKVFAGDKMPLIFGEPGEWLAHLIEAGKLLATGHPDEAADLRGQAFDAAPAVSGSANGTRFDWIADADMRLGPVLEVIVNGRYFWLPFSQISKLVVEEPGDLRDAVWTAGMLTLANGGEVAALIPTRYPGTTERGDDAEKLARATSWSDAGAETFVGLGQRLLTTEATDIALMDIRELVLDVPEAGDAAAADAGGETAGDG</sequence>
<proteinExistence type="predicted"/>
<organism evidence="1 2">
    <name type="scientific">Cribrihabitans marinus</name>
    <dbReference type="NCBI Taxonomy" id="1227549"/>
    <lineage>
        <taxon>Bacteria</taxon>
        <taxon>Pseudomonadati</taxon>
        <taxon>Pseudomonadota</taxon>
        <taxon>Alphaproteobacteria</taxon>
        <taxon>Rhodobacterales</taxon>
        <taxon>Paracoccaceae</taxon>
        <taxon>Cribrihabitans</taxon>
    </lineage>
</organism>
<dbReference type="InterPro" id="IPR011990">
    <property type="entry name" value="TPR-like_helical_dom_sf"/>
</dbReference>
<dbReference type="Pfam" id="PF14559">
    <property type="entry name" value="TPR_19"/>
    <property type="match status" value="1"/>
</dbReference>
<keyword evidence="2" id="KW-1185">Reference proteome</keyword>
<accession>A0A1H7DNL5</accession>
<dbReference type="PIRSF" id="PIRSF029288">
    <property type="entry name" value="SciE_ImpE"/>
    <property type="match status" value="1"/>
</dbReference>
<dbReference type="Proteomes" id="UP000199379">
    <property type="component" value="Unassembled WGS sequence"/>
</dbReference>
<dbReference type="RefSeq" id="WP_092370466.1">
    <property type="nucleotide sequence ID" value="NZ_FNYD01000012.1"/>
</dbReference>
<dbReference type="EMBL" id="FNYD01000012">
    <property type="protein sequence ID" value="SEK03391.1"/>
    <property type="molecule type" value="Genomic_DNA"/>
</dbReference>
<evidence type="ECO:0000313" key="1">
    <source>
        <dbReference type="EMBL" id="SEK03391.1"/>
    </source>
</evidence>
<dbReference type="AlphaFoldDB" id="A0A1H7DNL5"/>
<name>A0A1H7DNL5_9RHOB</name>
<dbReference type="Gene3D" id="1.25.40.10">
    <property type="entry name" value="Tetratricopeptide repeat domain"/>
    <property type="match status" value="1"/>
</dbReference>
<dbReference type="OrthoDB" id="5416084at2"/>